<evidence type="ECO:0000256" key="1">
    <source>
        <dbReference type="ARBA" id="ARBA00004236"/>
    </source>
</evidence>
<keyword evidence="8 12" id="KW-0106">Calcium</keyword>
<evidence type="ECO:0000256" key="11">
    <source>
        <dbReference type="ARBA" id="ARBA00023180"/>
    </source>
</evidence>
<keyword evidence="4" id="KW-0963">Cytoplasm</keyword>
<protein>
    <submittedName>
        <fullName evidence="16">Cadherin-like protein 26</fullName>
    </submittedName>
</protein>
<feature type="domain" description="Cadherin" evidence="15">
    <location>
        <begin position="245"/>
        <end position="369"/>
    </location>
</feature>
<dbReference type="InterPro" id="IPR020894">
    <property type="entry name" value="Cadherin_CS"/>
</dbReference>
<evidence type="ECO:0000256" key="6">
    <source>
        <dbReference type="ARBA" id="ARBA00022729"/>
    </source>
</evidence>
<dbReference type="GO" id="GO:0000902">
    <property type="term" value="P:cell morphogenesis"/>
    <property type="evidence" value="ECO:0007669"/>
    <property type="project" value="TreeGrafter"/>
</dbReference>
<feature type="transmembrane region" description="Helical" evidence="13">
    <location>
        <begin position="587"/>
        <end position="610"/>
    </location>
</feature>
<feature type="domain" description="Cadherin" evidence="15">
    <location>
        <begin position="380"/>
        <end position="476"/>
    </location>
</feature>
<dbReference type="PROSITE" id="PS00232">
    <property type="entry name" value="CADHERIN_1"/>
    <property type="match status" value="1"/>
</dbReference>
<dbReference type="AlphaFoldDB" id="A0AAD5A9N8"/>
<evidence type="ECO:0000256" key="8">
    <source>
        <dbReference type="ARBA" id="ARBA00022837"/>
    </source>
</evidence>
<evidence type="ECO:0000256" key="4">
    <source>
        <dbReference type="ARBA" id="ARBA00022490"/>
    </source>
</evidence>
<dbReference type="GO" id="GO:0060027">
    <property type="term" value="P:convergent extension involved in gastrulation"/>
    <property type="evidence" value="ECO:0007669"/>
    <property type="project" value="UniProtKB-ARBA"/>
</dbReference>
<feature type="chain" id="PRO_5041920968" evidence="14">
    <location>
        <begin position="20"/>
        <end position="760"/>
    </location>
</feature>
<keyword evidence="11" id="KW-0325">Glycoprotein</keyword>
<dbReference type="GO" id="GO:0016342">
    <property type="term" value="C:catenin complex"/>
    <property type="evidence" value="ECO:0007669"/>
    <property type="project" value="TreeGrafter"/>
</dbReference>
<dbReference type="PANTHER" id="PTHR24027">
    <property type="entry name" value="CADHERIN-23"/>
    <property type="match status" value="1"/>
</dbReference>
<keyword evidence="5" id="KW-0479">Metal-binding</keyword>
<dbReference type="FunFam" id="2.60.40.60:FF:000095">
    <property type="entry name" value="Cadherin 13"/>
    <property type="match status" value="1"/>
</dbReference>
<feature type="domain" description="Cadherin" evidence="15">
    <location>
        <begin position="485"/>
        <end position="582"/>
    </location>
</feature>
<evidence type="ECO:0000256" key="13">
    <source>
        <dbReference type="SAM" id="Phobius"/>
    </source>
</evidence>
<keyword evidence="3" id="KW-1003">Cell membrane</keyword>
<dbReference type="Gene3D" id="2.60.40.60">
    <property type="entry name" value="Cadherins"/>
    <property type="match status" value="5"/>
</dbReference>
<dbReference type="PRINTS" id="PR00205">
    <property type="entry name" value="CADHERIN"/>
</dbReference>
<organism evidence="16 17">
    <name type="scientific">Silurus asotus</name>
    <name type="common">Amur catfish</name>
    <name type="synonym">Parasilurus asotus</name>
    <dbReference type="NCBI Taxonomy" id="30991"/>
    <lineage>
        <taxon>Eukaryota</taxon>
        <taxon>Metazoa</taxon>
        <taxon>Chordata</taxon>
        <taxon>Craniata</taxon>
        <taxon>Vertebrata</taxon>
        <taxon>Euteleostomi</taxon>
        <taxon>Actinopterygii</taxon>
        <taxon>Neopterygii</taxon>
        <taxon>Teleostei</taxon>
        <taxon>Ostariophysi</taxon>
        <taxon>Siluriformes</taxon>
        <taxon>Siluridae</taxon>
        <taxon>Silurus</taxon>
    </lineage>
</organism>
<dbReference type="GO" id="GO:0016339">
    <property type="term" value="P:calcium-dependent cell-cell adhesion via plasma membrane cell adhesion molecules"/>
    <property type="evidence" value="ECO:0007669"/>
    <property type="project" value="TreeGrafter"/>
</dbReference>
<dbReference type="Proteomes" id="UP001205998">
    <property type="component" value="Unassembled WGS sequence"/>
</dbReference>
<proteinExistence type="predicted"/>
<dbReference type="GO" id="GO:0005509">
    <property type="term" value="F:calcium ion binding"/>
    <property type="evidence" value="ECO:0007669"/>
    <property type="project" value="UniProtKB-UniRule"/>
</dbReference>
<dbReference type="GO" id="GO:0005737">
    <property type="term" value="C:cytoplasm"/>
    <property type="evidence" value="ECO:0007669"/>
    <property type="project" value="UniProtKB-SubCell"/>
</dbReference>
<dbReference type="GO" id="GO:0005912">
    <property type="term" value="C:adherens junction"/>
    <property type="evidence" value="ECO:0007669"/>
    <property type="project" value="TreeGrafter"/>
</dbReference>
<reference evidence="16" key="1">
    <citation type="submission" date="2018-07" db="EMBL/GenBank/DDBJ databases">
        <title>Comparative genomics of catfishes provides insights into carnivory and benthic adaptation.</title>
        <authorList>
            <person name="Zhang Y."/>
            <person name="Wang D."/>
            <person name="Peng Z."/>
            <person name="Zheng S."/>
            <person name="Shao F."/>
            <person name="Tao W."/>
        </authorList>
    </citation>
    <scope>NUCLEOTIDE SEQUENCE</scope>
    <source>
        <strain evidence="16">Chongqing</strain>
    </source>
</reference>
<dbReference type="GO" id="GO:0007043">
    <property type="term" value="P:cell-cell junction assembly"/>
    <property type="evidence" value="ECO:0007669"/>
    <property type="project" value="TreeGrafter"/>
</dbReference>
<evidence type="ECO:0000256" key="9">
    <source>
        <dbReference type="ARBA" id="ARBA00022889"/>
    </source>
</evidence>
<feature type="domain" description="Cadherin" evidence="15">
    <location>
        <begin position="130"/>
        <end position="244"/>
    </location>
</feature>
<keyword evidence="13" id="KW-1133">Transmembrane helix</keyword>
<dbReference type="InterPro" id="IPR027397">
    <property type="entry name" value="Catenin-bd_sf"/>
</dbReference>
<dbReference type="FunFam" id="2.60.40.60:FF:000019">
    <property type="entry name" value="Cadherin 2"/>
    <property type="match status" value="1"/>
</dbReference>
<dbReference type="EMBL" id="MU564352">
    <property type="protein sequence ID" value="KAI5612092.1"/>
    <property type="molecule type" value="Genomic_DNA"/>
</dbReference>
<evidence type="ECO:0000313" key="17">
    <source>
        <dbReference type="Proteomes" id="UP001205998"/>
    </source>
</evidence>
<name>A0AAD5A9N8_SILAS</name>
<evidence type="ECO:0000256" key="14">
    <source>
        <dbReference type="SAM" id="SignalP"/>
    </source>
</evidence>
<dbReference type="GO" id="GO:0045296">
    <property type="term" value="F:cadherin binding"/>
    <property type="evidence" value="ECO:0007669"/>
    <property type="project" value="TreeGrafter"/>
</dbReference>
<keyword evidence="17" id="KW-1185">Reference proteome</keyword>
<dbReference type="GO" id="GO:0008013">
    <property type="term" value="F:beta-catenin binding"/>
    <property type="evidence" value="ECO:0007669"/>
    <property type="project" value="TreeGrafter"/>
</dbReference>
<dbReference type="FunFam" id="2.60.40.60:FF:000011">
    <property type="entry name" value="Cadherin 1"/>
    <property type="match status" value="1"/>
</dbReference>
<dbReference type="SMART" id="SM00112">
    <property type="entry name" value="CA"/>
    <property type="match status" value="4"/>
</dbReference>
<evidence type="ECO:0000256" key="5">
    <source>
        <dbReference type="ARBA" id="ARBA00022723"/>
    </source>
</evidence>
<evidence type="ECO:0000259" key="15">
    <source>
        <dbReference type="PROSITE" id="PS50268"/>
    </source>
</evidence>
<dbReference type="GO" id="GO:0044331">
    <property type="term" value="P:cell-cell adhesion mediated by cadherin"/>
    <property type="evidence" value="ECO:0007669"/>
    <property type="project" value="TreeGrafter"/>
</dbReference>
<dbReference type="Gene3D" id="4.10.900.10">
    <property type="entry name" value="TCF3-CBD (Catenin binding domain)"/>
    <property type="match status" value="1"/>
</dbReference>
<dbReference type="CDD" id="cd11304">
    <property type="entry name" value="Cadherin_repeat"/>
    <property type="match status" value="4"/>
</dbReference>
<evidence type="ECO:0000256" key="7">
    <source>
        <dbReference type="ARBA" id="ARBA00022737"/>
    </source>
</evidence>
<dbReference type="Pfam" id="PF00028">
    <property type="entry name" value="Cadherin"/>
    <property type="match status" value="3"/>
</dbReference>
<keyword evidence="9" id="KW-0130">Cell adhesion</keyword>
<gene>
    <name evidence="16" type="ORF">C0J50_0760</name>
</gene>
<dbReference type="InterPro" id="IPR039808">
    <property type="entry name" value="Cadherin"/>
</dbReference>
<sequence>MRRAIIFLLLLAEKVLIRSKRTWVLSTFELDEEIDGPFPQLFTELHNDQHLNTSHKFRISGQGVLEEPKNVFDLREKTGKIYIQKAIDRELYPILKVQFDVLDDQNNLLDKTLAFNVIIKDKNDNAPLFTPNVLNVKVPENIKEGLLPFSLHASDKDELDNDNSRISLSIVSQDPPLPKVYIESFSAVQNSITAKFAFTGCFDFDKIKTYKILVEARDHGTPQQSSTATVFLAITDSNTHAPVLTANKHNAQVMEMETNKEILRIPVKDQDTPNTPGSNAVFTILKGNEDGNYKIETDPVTNEGVLSVIKGKDYERTTLAELEIGVKNEEPLFVCNNWKPVSPLPKDVKVGGTAKVAVKIVDVNDPPVFKNKIQKVFKAEEEDPGEVLYTPIITDEDSDPSKIKYELVEDPANWMSMDPKTGSISLVKKMDRESPYVRNSTYTVVMRAIDDGEPPATGTGTLVISLSDKNDNTPRLVSNTLVMCGNKVDRVKVTAEDADVFPFSGPFAFTFGKEDQELMSQWKLDTNIKSETFLICRKPLPFLNYTVPLKIVDLQGGVGYDDLHVVLCDCGEGDGCLLSPRTSRLQAAAIVIILGAIMLMIVLPCSIFFCEKNKKQFKGFEDVENSQRLMKFNEEGQGSFDQDTKVTYGYEDQVDSCYSYGTNKSGLSRNLHTLITEQVHNLEKKGQQDFLEFPKYYSCEGNNLSTRDIDSLDLCCFDEDLDFLDDLGPKFNTLGPVPTQSFQPALVPPPINDLMTDASI</sequence>
<feature type="domain" description="Cadherin" evidence="15">
    <location>
        <begin position="48"/>
        <end position="129"/>
    </location>
</feature>
<keyword evidence="6 14" id="KW-0732">Signal</keyword>
<keyword evidence="10 13" id="KW-0472">Membrane</keyword>
<evidence type="ECO:0000256" key="2">
    <source>
        <dbReference type="ARBA" id="ARBA00004496"/>
    </source>
</evidence>
<dbReference type="PROSITE" id="PS50268">
    <property type="entry name" value="CADHERIN_2"/>
    <property type="match status" value="5"/>
</dbReference>
<keyword evidence="7" id="KW-0677">Repeat</keyword>
<feature type="signal peptide" evidence="14">
    <location>
        <begin position="1"/>
        <end position="19"/>
    </location>
</feature>
<evidence type="ECO:0000256" key="10">
    <source>
        <dbReference type="ARBA" id="ARBA00023136"/>
    </source>
</evidence>
<accession>A0AAD5A9N8</accession>
<dbReference type="GO" id="GO:0007156">
    <property type="term" value="P:homophilic cell adhesion via plasma membrane adhesion molecules"/>
    <property type="evidence" value="ECO:0007669"/>
    <property type="project" value="InterPro"/>
</dbReference>
<dbReference type="SUPFAM" id="SSF49313">
    <property type="entry name" value="Cadherin-like"/>
    <property type="match status" value="4"/>
</dbReference>
<keyword evidence="13" id="KW-0812">Transmembrane</keyword>
<dbReference type="GO" id="GO:0016477">
    <property type="term" value="P:cell migration"/>
    <property type="evidence" value="ECO:0007669"/>
    <property type="project" value="TreeGrafter"/>
</dbReference>
<evidence type="ECO:0000256" key="3">
    <source>
        <dbReference type="ARBA" id="ARBA00022475"/>
    </source>
</evidence>
<dbReference type="PANTHER" id="PTHR24027:SF78">
    <property type="entry name" value="CADHERIN-LIKE PROTEIN 26"/>
    <property type="match status" value="1"/>
</dbReference>
<dbReference type="InterPro" id="IPR002126">
    <property type="entry name" value="Cadherin-like_dom"/>
</dbReference>
<evidence type="ECO:0000313" key="16">
    <source>
        <dbReference type="EMBL" id="KAI5612092.1"/>
    </source>
</evidence>
<evidence type="ECO:0000256" key="12">
    <source>
        <dbReference type="PROSITE-ProRule" id="PRU00043"/>
    </source>
</evidence>
<dbReference type="InterPro" id="IPR015919">
    <property type="entry name" value="Cadherin-like_sf"/>
</dbReference>
<dbReference type="GO" id="GO:0034332">
    <property type="term" value="P:adherens junction organization"/>
    <property type="evidence" value="ECO:0007669"/>
    <property type="project" value="TreeGrafter"/>
</dbReference>
<comment type="caution">
    <text evidence="16">The sequence shown here is derived from an EMBL/GenBank/DDBJ whole genome shotgun (WGS) entry which is preliminary data.</text>
</comment>
<comment type="subcellular location">
    <subcellularLocation>
        <location evidence="1">Cell membrane</location>
    </subcellularLocation>
    <subcellularLocation>
        <location evidence="2">Cytoplasm</location>
    </subcellularLocation>
</comment>